<feature type="transmembrane region" description="Helical" evidence="4">
    <location>
        <begin position="180"/>
        <end position="199"/>
    </location>
</feature>
<evidence type="ECO:0000256" key="3">
    <source>
        <dbReference type="ARBA" id="ARBA00023163"/>
    </source>
</evidence>
<dbReference type="Gene3D" id="1.10.10.60">
    <property type="entry name" value="Homeodomain-like"/>
    <property type="match status" value="1"/>
</dbReference>
<gene>
    <name evidence="6" type="ORF">SAMN05192581_1001114</name>
</gene>
<evidence type="ECO:0000313" key="6">
    <source>
        <dbReference type="EMBL" id="SDB75226.1"/>
    </source>
</evidence>
<feature type="transmembrane region" description="Helical" evidence="4">
    <location>
        <begin position="34"/>
        <end position="58"/>
    </location>
</feature>
<feature type="domain" description="HTH araC/xylS-type" evidence="5">
    <location>
        <begin position="263"/>
        <end position="365"/>
    </location>
</feature>
<dbReference type="InterPro" id="IPR018060">
    <property type="entry name" value="HTH_AraC"/>
</dbReference>
<accession>A0A1G6G1Y0</accession>
<keyword evidence="3" id="KW-0804">Transcription</keyword>
<keyword evidence="4" id="KW-0472">Membrane</keyword>
<dbReference type="GO" id="GO:0003700">
    <property type="term" value="F:DNA-binding transcription factor activity"/>
    <property type="evidence" value="ECO:0007669"/>
    <property type="project" value="InterPro"/>
</dbReference>
<dbReference type="RefSeq" id="WP_074556385.1">
    <property type="nucleotide sequence ID" value="NZ_FMYE01000001.1"/>
</dbReference>
<evidence type="ECO:0000256" key="4">
    <source>
        <dbReference type="SAM" id="Phobius"/>
    </source>
</evidence>
<keyword evidence="4" id="KW-1133">Transmembrane helix</keyword>
<feature type="transmembrane region" description="Helical" evidence="4">
    <location>
        <begin position="78"/>
        <end position="98"/>
    </location>
</feature>
<evidence type="ECO:0000256" key="2">
    <source>
        <dbReference type="ARBA" id="ARBA00023125"/>
    </source>
</evidence>
<reference evidence="6 7" key="1">
    <citation type="submission" date="2016-10" db="EMBL/GenBank/DDBJ databases">
        <authorList>
            <person name="de Groot N.N."/>
        </authorList>
    </citation>
    <scope>NUCLEOTIDE SEQUENCE [LARGE SCALE GENOMIC DNA]</scope>
    <source>
        <strain evidence="6 7">NLAE-zl-C500</strain>
    </source>
</reference>
<evidence type="ECO:0000256" key="1">
    <source>
        <dbReference type="ARBA" id="ARBA00023015"/>
    </source>
</evidence>
<dbReference type="GO" id="GO:0043565">
    <property type="term" value="F:sequence-specific DNA binding"/>
    <property type="evidence" value="ECO:0007669"/>
    <property type="project" value="InterPro"/>
</dbReference>
<dbReference type="SUPFAM" id="SSF46689">
    <property type="entry name" value="Homeodomain-like"/>
    <property type="match status" value="1"/>
</dbReference>
<dbReference type="SMART" id="SM00342">
    <property type="entry name" value="HTH_ARAC"/>
    <property type="match status" value="1"/>
</dbReference>
<feature type="transmembrane region" description="Helical" evidence="4">
    <location>
        <begin position="145"/>
        <end position="168"/>
    </location>
</feature>
<proteinExistence type="predicted"/>
<dbReference type="Pfam" id="PF12833">
    <property type="entry name" value="HTH_18"/>
    <property type="match status" value="1"/>
</dbReference>
<dbReference type="InterPro" id="IPR009057">
    <property type="entry name" value="Homeodomain-like_sf"/>
</dbReference>
<keyword evidence="2 6" id="KW-0238">DNA-binding</keyword>
<feature type="transmembrane region" description="Helical" evidence="4">
    <location>
        <begin position="205"/>
        <end position="225"/>
    </location>
</feature>
<dbReference type="AlphaFoldDB" id="A0A1G6G1Y0"/>
<feature type="transmembrane region" description="Helical" evidence="4">
    <location>
        <begin position="105"/>
        <end position="125"/>
    </location>
</feature>
<keyword evidence="1" id="KW-0805">Transcription regulation</keyword>
<dbReference type="PANTHER" id="PTHR43280">
    <property type="entry name" value="ARAC-FAMILY TRANSCRIPTIONAL REGULATOR"/>
    <property type="match status" value="1"/>
</dbReference>
<dbReference type="PROSITE" id="PS01124">
    <property type="entry name" value="HTH_ARAC_FAMILY_2"/>
    <property type="match status" value="1"/>
</dbReference>
<organism evidence="6 7">
    <name type="scientific">Bacteroides ovatus</name>
    <dbReference type="NCBI Taxonomy" id="28116"/>
    <lineage>
        <taxon>Bacteria</taxon>
        <taxon>Pseudomonadati</taxon>
        <taxon>Bacteroidota</taxon>
        <taxon>Bacteroidia</taxon>
        <taxon>Bacteroidales</taxon>
        <taxon>Bacteroidaceae</taxon>
        <taxon>Bacteroides</taxon>
    </lineage>
</organism>
<evidence type="ECO:0000313" key="7">
    <source>
        <dbReference type="Proteomes" id="UP000183670"/>
    </source>
</evidence>
<keyword evidence="4" id="KW-0812">Transmembrane</keyword>
<dbReference type="PANTHER" id="PTHR43280:SF2">
    <property type="entry name" value="HTH-TYPE TRANSCRIPTIONAL REGULATOR EXSA"/>
    <property type="match status" value="1"/>
</dbReference>
<feature type="transmembrane region" description="Helical" evidence="4">
    <location>
        <begin position="6"/>
        <end position="27"/>
    </location>
</feature>
<name>A0A1G6G1Y0_BACOV</name>
<protein>
    <submittedName>
        <fullName evidence="6">AraC-type DNA-binding protein</fullName>
    </submittedName>
</protein>
<dbReference type="EMBL" id="FMYE01000001">
    <property type="protein sequence ID" value="SDB75226.1"/>
    <property type="molecule type" value="Genomic_DNA"/>
</dbReference>
<evidence type="ECO:0000259" key="5">
    <source>
        <dbReference type="PROSITE" id="PS01124"/>
    </source>
</evidence>
<dbReference type="Proteomes" id="UP000183670">
    <property type="component" value="Unassembled WGS sequence"/>
</dbReference>
<sequence>MGITHLSIELTLDLIALIIGIILIIRAKDNYPKLYWGIIATGIGIMFSWENIGWLTIVTDTPEYNFTELLNIEKMLKWYALANIVALFPIASLSPGYLNHFRIFTFLLLPIITITVGISYLGFNGNITPIHSIDEIIPNIHQIDVKLRVCIFLLSVFTPLVLLIYPMMNNKTYRRINNNMYLFIGFLFVFLGIYILFTLNINEFVFNLFGIMAIVFTVLFSIQYLRYENPFSNHINMIHNAKNTESPIMPQAGKSSPPLLLFLTIETYLQEQHPYTDQRYNIELLAKSLNKQEHDISAAIKSQGFTGFREYINYLRLEYFRQLAAENPKSNVKELMFACGFTSRATFYRNFSEKYGVSPSKFIENQRVEQ</sequence>